<organism evidence="9 10">
    <name type="scientific">Lasius platythorax</name>
    <dbReference type="NCBI Taxonomy" id="488582"/>
    <lineage>
        <taxon>Eukaryota</taxon>
        <taxon>Metazoa</taxon>
        <taxon>Ecdysozoa</taxon>
        <taxon>Arthropoda</taxon>
        <taxon>Hexapoda</taxon>
        <taxon>Insecta</taxon>
        <taxon>Pterygota</taxon>
        <taxon>Neoptera</taxon>
        <taxon>Endopterygota</taxon>
        <taxon>Hymenoptera</taxon>
        <taxon>Apocrita</taxon>
        <taxon>Aculeata</taxon>
        <taxon>Formicoidea</taxon>
        <taxon>Formicidae</taxon>
        <taxon>Formicinae</taxon>
        <taxon>Lasius</taxon>
        <taxon>Lasius</taxon>
    </lineage>
</organism>
<dbReference type="SMART" id="SM00235">
    <property type="entry name" value="ZnMc"/>
    <property type="match status" value="1"/>
</dbReference>
<evidence type="ECO:0000256" key="7">
    <source>
        <dbReference type="RuleBase" id="RU361183"/>
    </source>
</evidence>
<keyword evidence="1 6" id="KW-0645">Protease</keyword>
<dbReference type="AlphaFoldDB" id="A0AAV2P274"/>
<gene>
    <name evidence="9" type="ORF">LPLAT_LOCUS11687</name>
</gene>
<evidence type="ECO:0000256" key="4">
    <source>
        <dbReference type="ARBA" id="ARBA00022833"/>
    </source>
</evidence>
<evidence type="ECO:0000256" key="5">
    <source>
        <dbReference type="ARBA" id="ARBA00023049"/>
    </source>
</evidence>
<reference evidence="9" key="1">
    <citation type="submission" date="2024-04" db="EMBL/GenBank/DDBJ databases">
        <authorList>
            <consortium name="Molecular Ecology Group"/>
        </authorList>
    </citation>
    <scope>NUCLEOTIDE SEQUENCE</scope>
</reference>
<dbReference type="InterPro" id="IPR001506">
    <property type="entry name" value="Peptidase_M12A"/>
</dbReference>
<evidence type="ECO:0000256" key="2">
    <source>
        <dbReference type="ARBA" id="ARBA00022723"/>
    </source>
</evidence>
<name>A0AAV2P274_9HYME</name>
<evidence type="ECO:0000256" key="1">
    <source>
        <dbReference type="ARBA" id="ARBA00022670"/>
    </source>
</evidence>
<dbReference type="CDD" id="cd04280">
    <property type="entry name" value="ZnMc_astacin_like"/>
    <property type="match status" value="1"/>
</dbReference>
<feature type="domain" description="Peptidase M12A" evidence="8">
    <location>
        <begin position="83"/>
        <end position="287"/>
    </location>
</feature>
<feature type="binding site" evidence="6">
    <location>
        <position position="194"/>
    </location>
    <ligand>
        <name>Zn(2+)</name>
        <dbReference type="ChEBI" id="CHEBI:29105"/>
        <note>catalytic</note>
    </ligand>
</feature>
<evidence type="ECO:0000313" key="10">
    <source>
        <dbReference type="Proteomes" id="UP001497644"/>
    </source>
</evidence>
<dbReference type="Gene3D" id="3.40.390.10">
    <property type="entry name" value="Collagenase (Catalytic Domain)"/>
    <property type="match status" value="1"/>
</dbReference>
<dbReference type="InterPro" id="IPR034035">
    <property type="entry name" value="Astacin-like_dom"/>
</dbReference>
<dbReference type="GO" id="GO:0004222">
    <property type="term" value="F:metalloendopeptidase activity"/>
    <property type="evidence" value="ECO:0007669"/>
    <property type="project" value="UniProtKB-UniRule"/>
</dbReference>
<evidence type="ECO:0000259" key="8">
    <source>
        <dbReference type="PROSITE" id="PS51864"/>
    </source>
</evidence>
<dbReference type="PANTHER" id="PTHR10127:SF780">
    <property type="entry name" value="METALLOENDOPEPTIDASE"/>
    <property type="match status" value="1"/>
</dbReference>
<dbReference type="EC" id="3.4.24.-" evidence="7"/>
<keyword evidence="4 6" id="KW-0862">Zinc</keyword>
<keyword evidence="3 6" id="KW-0378">Hydrolase</keyword>
<evidence type="ECO:0000256" key="6">
    <source>
        <dbReference type="PROSITE-ProRule" id="PRU01211"/>
    </source>
</evidence>
<sequence>MQEARCLCASFSLILAVLLGNWLVTDVNAQQYSCGPLPPKQTRRTATGRIITYRLDAWSQYNNPEEGTKREGDINNAPSSRKTVVTNKALLWPNGIVPYYVNPIIVNQPKKLAVLEAALQIIMSKTCIKFIRIREYGRIPRNNWVNISGHHMGCYSDIGCWQYGPTTMNLDVNHCLDEIGHTIHEMMHALGVYHEHMRPDRDNYITVIWENIQKLHTQNFDLLNNSFVTTYGLPYDYDSIMHYSMTSFAINKQMPTLIPKNPHVQIGQRNHMSHFDVQKLLITYNCKNKISSPMNNFVYTKNSYNNERLTRRNSLTQTDNFDHLKLQQNNLVFKTGVKLEVPIFTMDNSKSNELKNNNYDQEDQWIDLVE</sequence>
<feature type="binding site" evidence="6">
    <location>
        <position position="184"/>
    </location>
    <ligand>
        <name>Zn(2+)</name>
        <dbReference type="ChEBI" id="CHEBI:29105"/>
        <note>catalytic</note>
    </ligand>
</feature>
<dbReference type="PROSITE" id="PS51864">
    <property type="entry name" value="ASTACIN"/>
    <property type="match status" value="1"/>
</dbReference>
<proteinExistence type="predicted"/>
<dbReference type="InterPro" id="IPR024079">
    <property type="entry name" value="MetalloPept_cat_dom_sf"/>
</dbReference>
<dbReference type="Proteomes" id="UP001497644">
    <property type="component" value="Chromosome 6"/>
</dbReference>
<feature type="binding site" evidence="6">
    <location>
        <position position="188"/>
    </location>
    <ligand>
        <name>Zn(2+)</name>
        <dbReference type="ChEBI" id="CHEBI:29105"/>
        <note>catalytic</note>
    </ligand>
</feature>
<dbReference type="PRINTS" id="PR00480">
    <property type="entry name" value="ASTACIN"/>
</dbReference>
<dbReference type="Pfam" id="PF01400">
    <property type="entry name" value="Astacin"/>
    <property type="match status" value="1"/>
</dbReference>
<dbReference type="SUPFAM" id="SSF55486">
    <property type="entry name" value="Metalloproteases ('zincins'), catalytic domain"/>
    <property type="match status" value="1"/>
</dbReference>
<protein>
    <recommendedName>
        <fullName evidence="7">Metalloendopeptidase</fullName>
        <ecNumber evidence="7">3.4.24.-</ecNumber>
    </recommendedName>
</protein>
<dbReference type="EMBL" id="OZ034829">
    <property type="protein sequence ID" value="CAL1686377.1"/>
    <property type="molecule type" value="Genomic_DNA"/>
</dbReference>
<feature type="active site" evidence="6">
    <location>
        <position position="185"/>
    </location>
</feature>
<keyword evidence="2 6" id="KW-0479">Metal-binding</keyword>
<keyword evidence="10" id="KW-1185">Reference proteome</keyword>
<evidence type="ECO:0000313" key="9">
    <source>
        <dbReference type="EMBL" id="CAL1686377.1"/>
    </source>
</evidence>
<keyword evidence="5 6" id="KW-0482">Metalloprotease</keyword>
<feature type="chain" id="PRO_5043091776" description="Metalloendopeptidase" evidence="7">
    <location>
        <begin position="30"/>
        <end position="370"/>
    </location>
</feature>
<comment type="caution">
    <text evidence="6">Lacks conserved residue(s) required for the propagation of feature annotation.</text>
</comment>
<dbReference type="GO" id="GO:0008270">
    <property type="term" value="F:zinc ion binding"/>
    <property type="evidence" value="ECO:0007669"/>
    <property type="project" value="UniProtKB-UniRule"/>
</dbReference>
<feature type="signal peptide" evidence="7">
    <location>
        <begin position="1"/>
        <end position="29"/>
    </location>
</feature>
<evidence type="ECO:0000256" key="3">
    <source>
        <dbReference type="ARBA" id="ARBA00022801"/>
    </source>
</evidence>
<dbReference type="InterPro" id="IPR006026">
    <property type="entry name" value="Peptidase_Metallo"/>
</dbReference>
<keyword evidence="7" id="KW-0732">Signal</keyword>
<dbReference type="GO" id="GO:0006508">
    <property type="term" value="P:proteolysis"/>
    <property type="evidence" value="ECO:0007669"/>
    <property type="project" value="UniProtKB-KW"/>
</dbReference>
<accession>A0AAV2P274</accession>
<dbReference type="PANTHER" id="PTHR10127">
    <property type="entry name" value="DISCOIDIN, CUB, EGF, LAMININ , AND ZINC METALLOPROTEASE DOMAIN CONTAINING"/>
    <property type="match status" value="1"/>
</dbReference>
<comment type="cofactor">
    <cofactor evidence="6 7">
        <name>Zn(2+)</name>
        <dbReference type="ChEBI" id="CHEBI:29105"/>
    </cofactor>
    <text evidence="6 7">Binds 1 zinc ion per subunit.</text>
</comment>